<proteinExistence type="predicted"/>
<evidence type="ECO:0000313" key="1">
    <source>
        <dbReference type="EMBL" id="BAX82160.1"/>
    </source>
</evidence>
<name>A0A1Y1CPG3_9BACT</name>
<gene>
    <name evidence="1" type="ORF">ALGA_3868</name>
</gene>
<dbReference type="EMBL" id="AP018042">
    <property type="protein sequence ID" value="BAX82160.1"/>
    <property type="molecule type" value="Genomic_DNA"/>
</dbReference>
<reference evidence="1 2" key="1">
    <citation type="journal article" date="2018" name="Mar. Genomics">
        <title>Complete genome sequence of Marinifilaceae bacterium strain SPP2, isolated from the Antarctic marine sediment.</title>
        <authorList>
            <person name="Watanabe M."/>
            <person name="Kojima H."/>
            <person name="Fukui M."/>
        </authorList>
    </citation>
    <scope>NUCLEOTIDE SEQUENCE [LARGE SCALE GENOMIC DNA]</scope>
    <source>
        <strain evidence="1 2">SPP2</strain>
    </source>
</reference>
<keyword evidence="2" id="KW-1185">Reference proteome</keyword>
<protein>
    <submittedName>
        <fullName evidence="1">Uncharacterized protein</fullName>
    </submittedName>
</protein>
<reference evidence="2" key="2">
    <citation type="journal article" date="2020" name="Antonie Van Leeuwenhoek">
        <title>Labilibaculum antarcticum sp. nov., a novel facultative anaerobic, psychrotorelant bacterium isolated from marine sediment of Antarctica.</title>
        <authorList>
            <person name="Watanabe M."/>
            <person name="Kojima H."/>
            <person name="Fukui M."/>
        </authorList>
    </citation>
    <scope>NUCLEOTIDE SEQUENCE [LARGE SCALE GENOMIC DNA]</scope>
    <source>
        <strain evidence="2">SPP2</strain>
    </source>
</reference>
<dbReference type="KEGG" id="mbas:ALGA_3868"/>
<accession>A0A1Y1CPG3</accession>
<dbReference type="AlphaFoldDB" id="A0A1Y1CPG3"/>
<organism evidence="1 2">
    <name type="scientific">Labilibaculum antarcticum</name>
    <dbReference type="NCBI Taxonomy" id="1717717"/>
    <lineage>
        <taxon>Bacteria</taxon>
        <taxon>Pseudomonadati</taxon>
        <taxon>Bacteroidota</taxon>
        <taxon>Bacteroidia</taxon>
        <taxon>Marinilabiliales</taxon>
        <taxon>Marinifilaceae</taxon>
        <taxon>Labilibaculum</taxon>
    </lineage>
</organism>
<sequence length="74" mass="8568">MPQTKCIPCYSSISNLYSVVCQPIAGLADKNRSPGDKYRFKNQIPRFLNKTNLFLVVYKSRQPFIDKAFAFIYI</sequence>
<evidence type="ECO:0000313" key="2">
    <source>
        <dbReference type="Proteomes" id="UP000218267"/>
    </source>
</evidence>
<dbReference type="Proteomes" id="UP000218267">
    <property type="component" value="Chromosome"/>
</dbReference>